<dbReference type="EMBL" id="PZQS01000007">
    <property type="protein sequence ID" value="PVD26896.1"/>
    <property type="molecule type" value="Genomic_DNA"/>
</dbReference>
<feature type="transmembrane region" description="Helical" evidence="2">
    <location>
        <begin position="270"/>
        <end position="295"/>
    </location>
</feature>
<reference evidence="4 5" key="1">
    <citation type="submission" date="2018-04" db="EMBL/GenBank/DDBJ databases">
        <title>The genome of golden apple snail Pomacea canaliculata provides insight into stress tolerance and invasive adaptation.</title>
        <authorList>
            <person name="Liu C."/>
            <person name="Liu B."/>
            <person name="Ren Y."/>
            <person name="Zhang Y."/>
            <person name="Wang H."/>
            <person name="Li S."/>
            <person name="Jiang F."/>
            <person name="Yin L."/>
            <person name="Zhang G."/>
            <person name="Qian W."/>
            <person name="Fan W."/>
        </authorList>
    </citation>
    <scope>NUCLEOTIDE SEQUENCE [LARGE SCALE GENOMIC DNA]</scope>
    <source>
        <strain evidence="4">SZHN2017</strain>
        <tissue evidence="4">Muscle</tissue>
    </source>
</reference>
<evidence type="ECO:0000256" key="2">
    <source>
        <dbReference type="SAM" id="Phobius"/>
    </source>
</evidence>
<sequence length="533" mass="60914">MVTCLTWSVWLMTCCPDGDVVGLASDERCADFELEGLTNGDNVTVKQYSYINMTFHLDTSKCPDIGDSFWLRVSVTQNEYSENLCIIFMDKHVCTTTDGSNCQCLSDPTGWVRMFRHLNVSGHVPIVWRWGELRSNKRQGNATIMFLVFKEETTIFKADEWFRLKVESPEDEFNVAICSIVFQGGTCNMREQSEYCRCLHTRSGRVHTRLDRLGRVVYIWSLSDSIRYQDQKKMQITFNVVNSDGSSDELLTTPAKETESRSEGINVNIIILYTSFITAAVIIIPIAIIISVYVYRRRKARMSRQAADDGRRQIPDISPQFQENRPPPAKDEDEYSEIAEEMASRDSSPATVHENYEHPLQEEGEDQSHYSRLEYKSLRQNGNGNDKDDSNTKMGDLSPSTVAVKGADLEFRGFRDGETVKTEEKTYLNMTFHINKTKCTTLPIWFRVKVSYHPANFTFDICSIIFDGQICDISDKSTYCRCVNDLNGAAQLYREFKMSGNVSYIWSLSDSTSGQLKKKAQIIFDVSSKYLKT</sequence>
<feature type="signal peptide" evidence="3">
    <location>
        <begin position="1"/>
        <end position="22"/>
    </location>
</feature>
<name>A0A2T7P0G1_POMCA</name>
<protein>
    <submittedName>
        <fullName evidence="4">Uncharacterized protein</fullName>
    </submittedName>
</protein>
<evidence type="ECO:0000256" key="3">
    <source>
        <dbReference type="SAM" id="SignalP"/>
    </source>
</evidence>
<evidence type="ECO:0000256" key="1">
    <source>
        <dbReference type="SAM" id="MobiDB-lite"/>
    </source>
</evidence>
<keyword evidence="5" id="KW-1185">Reference proteome</keyword>
<evidence type="ECO:0000313" key="5">
    <source>
        <dbReference type="Proteomes" id="UP000245119"/>
    </source>
</evidence>
<evidence type="ECO:0000313" key="4">
    <source>
        <dbReference type="EMBL" id="PVD26896.1"/>
    </source>
</evidence>
<keyword evidence="2" id="KW-0472">Membrane</keyword>
<organism evidence="4 5">
    <name type="scientific">Pomacea canaliculata</name>
    <name type="common">Golden apple snail</name>
    <dbReference type="NCBI Taxonomy" id="400727"/>
    <lineage>
        <taxon>Eukaryota</taxon>
        <taxon>Metazoa</taxon>
        <taxon>Spiralia</taxon>
        <taxon>Lophotrochozoa</taxon>
        <taxon>Mollusca</taxon>
        <taxon>Gastropoda</taxon>
        <taxon>Caenogastropoda</taxon>
        <taxon>Architaenioglossa</taxon>
        <taxon>Ampullarioidea</taxon>
        <taxon>Ampullariidae</taxon>
        <taxon>Pomacea</taxon>
    </lineage>
</organism>
<gene>
    <name evidence="4" type="ORF">C0Q70_12044</name>
</gene>
<keyword evidence="3" id="KW-0732">Signal</keyword>
<proteinExistence type="predicted"/>
<feature type="compositionally biased region" description="Acidic residues" evidence="1">
    <location>
        <begin position="331"/>
        <end position="340"/>
    </location>
</feature>
<comment type="caution">
    <text evidence="4">The sequence shown here is derived from an EMBL/GenBank/DDBJ whole genome shotgun (WGS) entry which is preliminary data.</text>
</comment>
<dbReference type="AlphaFoldDB" id="A0A2T7P0G1"/>
<accession>A0A2T7P0G1</accession>
<keyword evidence="2" id="KW-1133">Transmembrane helix</keyword>
<feature type="chain" id="PRO_5015749583" evidence="3">
    <location>
        <begin position="23"/>
        <end position="533"/>
    </location>
</feature>
<feature type="region of interest" description="Disordered" evidence="1">
    <location>
        <begin position="378"/>
        <end position="399"/>
    </location>
</feature>
<dbReference type="Proteomes" id="UP000245119">
    <property type="component" value="Linkage Group LG7"/>
</dbReference>
<keyword evidence="2" id="KW-0812">Transmembrane</keyword>
<feature type="region of interest" description="Disordered" evidence="1">
    <location>
        <begin position="304"/>
        <end position="352"/>
    </location>
</feature>